<dbReference type="EMBL" id="CAJVQB010008470">
    <property type="protein sequence ID" value="CAG8719298.1"/>
    <property type="molecule type" value="Genomic_DNA"/>
</dbReference>
<gene>
    <name evidence="2" type="ORF">GMARGA_LOCUS13387</name>
</gene>
<dbReference type="Proteomes" id="UP000789901">
    <property type="component" value="Unassembled WGS sequence"/>
</dbReference>
<reference evidence="2 3" key="1">
    <citation type="submission" date="2021-06" db="EMBL/GenBank/DDBJ databases">
        <authorList>
            <person name="Kallberg Y."/>
            <person name="Tangrot J."/>
            <person name="Rosling A."/>
        </authorList>
    </citation>
    <scope>NUCLEOTIDE SEQUENCE [LARGE SCALE GENOMIC DNA]</scope>
    <source>
        <strain evidence="2 3">120-4 pot B 10/14</strain>
    </source>
</reference>
<name>A0ABN7V1V7_GIGMA</name>
<feature type="non-terminal residue" evidence="2">
    <location>
        <position position="305"/>
    </location>
</feature>
<feature type="region of interest" description="Disordered" evidence="1">
    <location>
        <begin position="16"/>
        <end position="47"/>
    </location>
</feature>
<sequence>MGIRAAIEDKVELWNVDSQNEIDQQDKPQSEAKMQDKTEMQGKMDSQDEINLQDKIESQEMQNEIEIQNKLEDIMEAYVVEENNDSDSNSNKFIGEDQIVDAPMDINQILNTNEMDQYLEKGNIIVKTSEIIKKINILIVRTLNIIIGLYIKEIVYKSNGYWKLRNINLDYLHLCKYSTLIALSPKYSYLQILKLFINVYCNDFGKYWNVYYFLDGFVPFGESFNDFICPFVSDMKQLERGILINIQGSNYWVIASLGCTIVDLPQGNNLVDVKRYGATRGCRTCLVSRKNAMDENPIGRLSFLL</sequence>
<evidence type="ECO:0000256" key="1">
    <source>
        <dbReference type="SAM" id="MobiDB-lite"/>
    </source>
</evidence>
<feature type="compositionally biased region" description="Basic and acidic residues" evidence="1">
    <location>
        <begin position="24"/>
        <end position="47"/>
    </location>
</feature>
<proteinExistence type="predicted"/>
<keyword evidence="3" id="KW-1185">Reference proteome</keyword>
<evidence type="ECO:0000313" key="2">
    <source>
        <dbReference type="EMBL" id="CAG8719298.1"/>
    </source>
</evidence>
<organism evidence="2 3">
    <name type="scientific">Gigaspora margarita</name>
    <dbReference type="NCBI Taxonomy" id="4874"/>
    <lineage>
        <taxon>Eukaryota</taxon>
        <taxon>Fungi</taxon>
        <taxon>Fungi incertae sedis</taxon>
        <taxon>Mucoromycota</taxon>
        <taxon>Glomeromycotina</taxon>
        <taxon>Glomeromycetes</taxon>
        <taxon>Diversisporales</taxon>
        <taxon>Gigasporaceae</taxon>
        <taxon>Gigaspora</taxon>
    </lineage>
</organism>
<accession>A0ABN7V1V7</accession>
<protein>
    <submittedName>
        <fullName evidence="2">34352_t:CDS:1</fullName>
    </submittedName>
</protein>
<evidence type="ECO:0000313" key="3">
    <source>
        <dbReference type="Proteomes" id="UP000789901"/>
    </source>
</evidence>
<comment type="caution">
    <text evidence="2">The sequence shown here is derived from an EMBL/GenBank/DDBJ whole genome shotgun (WGS) entry which is preliminary data.</text>
</comment>